<keyword evidence="1" id="KW-0472">Membrane</keyword>
<dbReference type="KEGG" id="ncv:NCAV_1096"/>
<evidence type="ECO:0000256" key="1">
    <source>
        <dbReference type="SAM" id="Phobius"/>
    </source>
</evidence>
<evidence type="ECO:0000313" key="2">
    <source>
        <dbReference type="EMBL" id="SPC34273.1"/>
    </source>
</evidence>
<keyword evidence="1" id="KW-1133">Transmembrane helix</keyword>
<protein>
    <submittedName>
        <fullName evidence="2">Uncharacterized protein</fullName>
    </submittedName>
</protein>
<gene>
    <name evidence="2" type="ORF">NCAV_1096</name>
</gene>
<dbReference type="RefSeq" id="WP_103287038.1">
    <property type="nucleotide sequence ID" value="NZ_LT981265.1"/>
</dbReference>
<feature type="transmembrane region" description="Helical" evidence="1">
    <location>
        <begin position="44"/>
        <end position="62"/>
    </location>
</feature>
<dbReference type="EMBL" id="LT981265">
    <property type="protein sequence ID" value="SPC34273.1"/>
    <property type="molecule type" value="Genomic_DNA"/>
</dbReference>
<evidence type="ECO:0000313" key="3">
    <source>
        <dbReference type="Proteomes" id="UP000236248"/>
    </source>
</evidence>
<feature type="transmembrane region" description="Helical" evidence="1">
    <location>
        <begin position="5"/>
        <end position="24"/>
    </location>
</feature>
<keyword evidence="1" id="KW-0812">Transmembrane</keyword>
<dbReference type="Proteomes" id="UP000236248">
    <property type="component" value="Chromosome NCAV"/>
</dbReference>
<name>A0A2K5ARJ4_9ARCH</name>
<organism evidence="2 3">
    <name type="scientific">Candidatus Nitrosocaldus cavascurensis</name>
    <dbReference type="NCBI Taxonomy" id="2058097"/>
    <lineage>
        <taxon>Archaea</taxon>
        <taxon>Nitrososphaerota</taxon>
        <taxon>Nitrososphaeria</taxon>
        <taxon>Candidatus Nitrosocaldales</taxon>
        <taxon>Candidatus Nitrosocaldaceae</taxon>
        <taxon>Candidatus Nitrosocaldus</taxon>
    </lineage>
</organism>
<keyword evidence="3" id="KW-1185">Reference proteome</keyword>
<accession>A0A2K5ARJ4</accession>
<proteinExistence type="predicted"/>
<dbReference type="AlphaFoldDB" id="A0A2K5ARJ4"/>
<sequence>MDLRILVIGAVLIAVGVVVGVFFGNVVRSGPLEEFNTARGLVQIGTLIAGIGTLMVLVSFGLKRRRSPYGPGKGRAL</sequence>
<reference evidence="3" key="1">
    <citation type="submission" date="2018-01" db="EMBL/GenBank/DDBJ databases">
        <authorList>
            <person name="Kerou L M."/>
        </authorList>
    </citation>
    <scope>NUCLEOTIDE SEQUENCE [LARGE SCALE GENOMIC DNA]</scope>
    <source>
        <strain evidence="3">SCU2</strain>
    </source>
</reference>
<dbReference type="GeneID" id="41595117"/>